<proteinExistence type="predicted"/>
<dbReference type="PANTHER" id="PTHR48475:SF1">
    <property type="entry name" value="RNASE H TYPE-1 DOMAIN-CONTAINING PROTEIN"/>
    <property type="match status" value="1"/>
</dbReference>
<evidence type="ECO:0008006" key="3">
    <source>
        <dbReference type="Google" id="ProtNLM"/>
    </source>
</evidence>
<reference evidence="1 2" key="1">
    <citation type="submission" date="2017-11" db="EMBL/GenBank/DDBJ databases">
        <title>De-novo sequencing of pomegranate (Punica granatum L.) genome.</title>
        <authorList>
            <person name="Akparov Z."/>
            <person name="Amiraslanov A."/>
            <person name="Hajiyeva S."/>
            <person name="Abbasov M."/>
            <person name="Kaur K."/>
            <person name="Hamwieh A."/>
            <person name="Solovyev V."/>
            <person name="Salamov A."/>
            <person name="Braich B."/>
            <person name="Kosarev P."/>
            <person name="Mahmoud A."/>
            <person name="Hajiyev E."/>
            <person name="Babayeva S."/>
            <person name="Izzatullayeva V."/>
            <person name="Mammadov A."/>
            <person name="Mammadov A."/>
            <person name="Sharifova S."/>
            <person name="Ojaghi J."/>
            <person name="Eynullazada K."/>
            <person name="Bayramov B."/>
            <person name="Abdulazimova A."/>
            <person name="Shahmuradov I."/>
        </authorList>
    </citation>
    <scope>NUCLEOTIDE SEQUENCE [LARGE SCALE GENOMIC DNA]</scope>
    <source>
        <strain evidence="2">cv. AG2017</strain>
        <tissue evidence="1">Leaf</tissue>
    </source>
</reference>
<dbReference type="GO" id="GO:0003676">
    <property type="term" value="F:nucleic acid binding"/>
    <property type="evidence" value="ECO:0007669"/>
    <property type="project" value="InterPro"/>
</dbReference>
<accession>A0A2I0J2I7</accession>
<dbReference type="SUPFAM" id="SSF56672">
    <property type="entry name" value="DNA/RNA polymerases"/>
    <property type="match status" value="1"/>
</dbReference>
<evidence type="ECO:0000313" key="1">
    <source>
        <dbReference type="EMBL" id="PKI49906.1"/>
    </source>
</evidence>
<dbReference type="InterPro" id="IPR043128">
    <property type="entry name" value="Rev_trsase/Diguanyl_cyclase"/>
</dbReference>
<dbReference type="PANTHER" id="PTHR48475">
    <property type="entry name" value="RIBONUCLEASE H"/>
    <property type="match status" value="1"/>
</dbReference>
<comment type="caution">
    <text evidence="1">The sequence shown here is derived from an EMBL/GenBank/DDBJ whole genome shotgun (WGS) entry which is preliminary data.</text>
</comment>
<dbReference type="AlphaFoldDB" id="A0A2I0J2I7"/>
<dbReference type="EMBL" id="PGOL01002175">
    <property type="protein sequence ID" value="PKI49906.1"/>
    <property type="molecule type" value="Genomic_DNA"/>
</dbReference>
<dbReference type="Proteomes" id="UP000233551">
    <property type="component" value="Unassembled WGS sequence"/>
</dbReference>
<dbReference type="Gene3D" id="3.30.70.270">
    <property type="match status" value="1"/>
</dbReference>
<name>A0A2I0J2I7_PUNGR</name>
<dbReference type="InterPro" id="IPR043502">
    <property type="entry name" value="DNA/RNA_pol_sf"/>
</dbReference>
<dbReference type="SUPFAM" id="SSF53098">
    <property type="entry name" value="Ribonuclease H-like"/>
    <property type="match status" value="1"/>
</dbReference>
<keyword evidence="2" id="KW-1185">Reference proteome</keyword>
<organism evidence="1 2">
    <name type="scientific">Punica granatum</name>
    <name type="common">Pomegranate</name>
    <dbReference type="NCBI Taxonomy" id="22663"/>
    <lineage>
        <taxon>Eukaryota</taxon>
        <taxon>Viridiplantae</taxon>
        <taxon>Streptophyta</taxon>
        <taxon>Embryophyta</taxon>
        <taxon>Tracheophyta</taxon>
        <taxon>Spermatophyta</taxon>
        <taxon>Magnoliopsida</taxon>
        <taxon>eudicotyledons</taxon>
        <taxon>Gunneridae</taxon>
        <taxon>Pentapetalae</taxon>
        <taxon>rosids</taxon>
        <taxon>malvids</taxon>
        <taxon>Myrtales</taxon>
        <taxon>Lythraceae</taxon>
        <taxon>Punica</taxon>
    </lineage>
</organism>
<gene>
    <name evidence="1" type="ORF">CRG98_029690</name>
</gene>
<dbReference type="InterPro" id="IPR012337">
    <property type="entry name" value="RNaseH-like_sf"/>
</dbReference>
<evidence type="ECO:0000313" key="2">
    <source>
        <dbReference type="Proteomes" id="UP000233551"/>
    </source>
</evidence>
<dbReference type="InterPro" id="IPR036397">
    <property type="entry name" value="RNaseH_sf"/>
</dbReference>
<sequence>MPGLDPSIVKHFLQLDTERFPPKRQHLRRQRADLLLRIKEEVIKQVDAGFLESKEGGDHLVNLKRLFERLKKYKLRLNPAKCTFGVKSGKLLGFVVSEKCIEVDPNKVKAIMELPPPSTMHEYTLYHTIRLLSKTDPLKYLLDSPSSMRNIAKWHCQLTEYDIKYVSRTSVKGQAIADNLAEFPIDNDTPINSDFPDEGILQLNDEEESPRWKMYFDSAVNSTGSGGSRPQSQGARSVWRFYAHNLSDAQIVEHEGSQAAVVSLVSRGVRGELRELSFTYTLCMKNQFANALATLPSMVSITKENLIEPLEFEIARGPAHCDVIDVVDGKPWTLQRIAANFFLSGETLYHRSFDATLLWCVYENEVYANQIKAPPNDLHPMVAPWPFSMWGMDVIGPINPKASNGHLFIFVAIDYFTKWIEAITLTSVTAKAVARFLKRDIIACELQRLARDDPIRTLGLLDIHPIVYQGNPVFFGLRYGNSSSSRSGDSLHEQRMFRAFNKRVHPREFSPGDLVLRKVLHIAPDSRGKFAYKYDGPFIVKEVFDEGAIILNDMDGTKNALPLRKFAEPARSCFLQIRWAYSPVHPCFKLPTQVRRAYSLVLLANPLGLFANAHFLLSFASSPSLLARASCNSVGPARPGIFYIALSFKLRKFTKPARPCILSFKLYRSPSLLARAHFLLRFASSPCLLARASYNSARPAPPCIFYTALSFKLHKFTEPARSCFMQIRWACSPMLLTKTLGKRPLSFAPHFSLSTAHFIKHRTFH</sequence>
<dbReference type="Gene3D" id="3.30.420.10">
    <property type="entry name" value="Ribonuclease H-like superfamily/Ribonuclease H"/>
    <property type="match status" value="1"/>
</dbReference>
<protein>
    <recommendedName>
        <fullName evidence="3">Integrase catalytic domain-containing protein</fullName>
    </recommendedName>
</protein>